<keyword evidence="2" id="KW-1185">Reference proteome</keyword>
<feature type="compositionally biased region" description="Basic and acidic residues" evidence="1">
    <location>
        <begin position="79"/>
        <end position="104"/>
    </location>
</feature>
<reference evidence="3" key="1">
    <citation type="submission" date="2025-08" db="UniProtKB">
        <authorList>
            <consortium name="RefSeq"/>
        </authorList>
    </citation>
    <scope>IDENTIFICATION</scope>
</reference>
<dbReference type="KEGG" id="mcha:111012872"/>
<evidence type="ECO:0000256" key="1">
    <source>
        <dbReference type="SAM" id="MobiDB-lite"/>
    </source>
</evidence>
<dbReference type="PANTHER" id="PTHR35318">
    <property type="entry name" value="BNAA10G08410D PROTEIN"/>
    <property type="match status" value="1"/>
</dbReference>
<dbReference type="OrthoDB" id="1917265at2759"/>
<accession>A0A6J1CP32</accession>
<protein>
    <submittedName>
        <fullName evidence="3">Uncharacterized protein LOC111012872</fullName>
    </submittedName>
</protein>
<organism evidence="2 3">
    <name type="scientific">Momordica charantia</name>
    <name type="common">Bitter gourd</name>
    <name type="synonym">Balsam pear</name>
    <dbReference type="NCBI Taxonomy" id="3673"/>
    <lineage>
        <taxon>Eukaryota</taxon>
        <taxon>Viridiplantae</taxon>
        <taxon>Streptophyta</taxon>
        <taxon>Embryophyta</taxon>
        <taxon>Tracheophyta</taxon>
        <taxon>Spermatophyta</taxon>
        <taxon>Magnoliopsida</taxon>
        <taxon>eudicotyledons</taxon>
        <taxon>Gunneridae</taxon>
        <taxon>Pentapetalae</taxon>
        <taxon>rosids</taxon>
        <taxon>fabids</taxon>
        <taxon>Cucurbitales</taxon>
        <taxon>Cucurbitaceae</taxon>
        <taxon>Momordiceae</taxon>
        <taxon>Momordica</taxon>
    </lineage>
</organism>
<dbReference type="PANTHER" id="PTHR35318:SF2">
    <property type="entry name" value="OS08G0138900 PROTEIN"/>
    <property type="match status" value="1"/>
</dbReference>
<dbReference type="Proteomes" id="UP000504603">
    <property type="component" value="Unplaced"/>
</dbReference>
<gene>
    <name evidence="3" type="primary">LOC111012872</name>
</gene>
<dbReference type="AlphaFoldDB" id="A0A6J1CP32"/>
<feature type="region of interest" description="Disordered" evidence="1">
    <location>
        <begin position="24"/>
        <end position="61"/>
    </location>
</feature>
<dbReference type="GeneID" id="111012872"/>
<dbReference type="RefSeq" id="XP_022142862.1">
    <property type="nucleotide sequence ID" value="XM_022287170.1"/>
</dbReference>
<proteinExistence type="predicted"/>
<sequence length="133" mass="14921">MRFIFEFVSCCVPVNMCRVEDPETAAAERTEDTGSLAPTTARKQRRRKRGPSLPSGADWKPSLGAISEEKVVLVVMEREKSDDRTADSERSVKRKNGSRDDRAHVRNNSNEFRRSPAAIPVVIPAFSPTPFLF</sequence>
<name>A0A6J1CP32_MOMCH</name>
<evidence type="ECO:0000313" key="3">
    <source>
        <dbReference type="RefSeq" id="XP_022142862.1"/>
    </source>
</evidence>
<feature type="region of interest" description="Disordered" evidence="1">
    <location>
        <begin position="79"/>
        <end position="118"/>
    </location>
</feature>
<evidence type="ECO:0000313" key="2">
    <source>
        <dbReference type="Proteomes" id="UP000504603"/>
    </source>
</evidence>